<protein>
    <submittedName>
        <fullName evidence="3">Uncharacterized protein</fullName>
    </submittedName>
</protein>
<keyword evidence="4" id="KW-1185">Reference proteome</keyword>
<evidence type="ECO:0000313" key="4">
    <source>
        <dbReference type="Proteomes" id="UP001159405"/>
    </source>
</evidence>
<gene>
    <name evidence="3" type="ORF">PLOB_00012497</name>
</gene>
<feature type="coiled-coil region" evidence="1">
    <location>
        <begin position="64"/>
        <end position="166"/>
    </location>
</feature>
<evidence type="ECO:0000313" key="3">
    <source>
        <dbReference type="EMBL" id="CAH3104736.1"/>
    </source>
</evidence>
<feature type="region of interest" description="Disordered" evidence="2">
    <location>
        <begin position="384"/>
        <end position="424"/>
    </location>
</feature>
<organism evidence="3 4">
    <name type="scientific">Porites lobata</name>
    <dbReference type="NCBI Taxonomy" id="104759"/>
    <lineage>
        <taxon>Eukaryota</taxon>
        <taxon>Metazoa</taxon>
        <taxon>Cnidaria</taxon>
        <taxon>Anthozoa</taxon>
        <taxon>Hexacorallia</taxon>
        <taxon>Scleractinia</taxon>
        <taxon>Fungiina</taxon>
        <taxon>Poritidae</taxon>
        <taxon>Porites</taxon>
    </lineage>
</organism>
<feature type="compositionally biased region" description="Polar residues" evidence="2">
    <location>
        <begin position="385"/>
        <end position="395"/>
    </location>
</feature>
<comment type="caution">
    <text evidence="3">The sequence shown here is derived from an EMBL/GenBank/DDBJ whole genome shotgun (WGS) entry which is preliminary data.</text>
</comment>
<accession>A0ABN8NGD4</accession>
<keyword evidence="1" id="KW-0175">Coiled coil</keyword>
<evidence type="ECO:0000256" key="2">
    <source>
        <dbReference type="SAM" id="MobiDB-lite"/>
    </source>
</evidence>
<proteinExistence type="predicted"/>
<dbReference type="EMBL" id="CALNXK010000017">
    <property type="protein sequence ID" value="CAH3104736.1"/>
    <property type="molecule type" value="Genomic_DNA"/>
</dbReference>
<evidence type="ECO:0000256" key="1">
    <source>
        <dbReference type="SAM" id="Coils"/>
    </source>
</evidence>
<reference evidence="3 4" key="1">
    <citation type="submission" date="2022-05" db="EMBL/GenBank/DDBJ databases">
        <authorList>
            <consortium name="Genoscope - CEA"/>
            <person name="William W."/>
        </authorList>
    </citation>
    <scope>NUCLEOTIDE SEQUENCE [LARGE SCALE GENOMIC DNA]</scope>
</reference>
<feature type="compositionally biased region" description="Pro residues" evidence="2">
    <location>
        <begin position="415"/>
        <end position="424"/>
    </location>
</feature>
<name>A0ABN8NGD4_9CNID</name>
<dbReference type="Proteomes" id="UP001159405">
    <property type="component" value="Unassembled WGS sequence"/>
</dbReference>
<sequence length="460" mass="53323">MNKIKIYFYFLDDCGSAVSNFLTFLSITFYLAELLGCKKEDPWALVRKLEAQLAQEKFFHEKTKTDHQYEVKTLQAKVKNLEKQRKIFLEKLEQNPIEQQNKLEKELNDTSRQLREITQKLVSSQQQVDKLLRSNRAIKKSKEKLSEEFLERIKNKNALIQKLEAQILDLKTFQENHIRIHKDSPEQTNPCLELNNTAEMWDNSASESPQVEDERQETDHQYNMPSDSVAMEMWDVSDEDNTHAVKEEKGRNEDRCNLNVAKTLEEKHKVEECKVSFFPSMYEASNGIQAYRSSSSPWNGFQKERTNTPTNCPTDLDEQHLARNTTTNDTSVIKDDNQNQTAQNITFNEVKVQKKNDVKPTLPRKKLTCWEIAQRRVHIAKLCRNRNTGSPSDPTNRVRRPYNGFTPGYKTDSQTPPPQEIRPPPGFNFIDNEAALRAGIDFFKLESCQPAGKADSFPNQ</sequence>